<comment type="caution">
    <text evidence="1">The sequence shown here is derived from an EMBL/GenBank/DDBJ whole genome shotgun (WGS) entry which is preliminary data.</text>
</comment>
<feature type="non-terminal residue" evidence="1">
    <location>
        <position position="77"/>
    </location>
</feature>
<dbReference type="EMBL" id="BTSX01000001">
    <property type="protein sequence ID" value="GMS81167.1"/>
    <property type="molecule type" value="Genomic_DNA"/>
</dbReference>
<dbReference type="Proteomes" id="UP001432027">
    <property type="component" value="Unassembled WGS sequence"/>
</dbReference>
<dbReference type="AlphaFoldDB" id="A0AAV5SEZ3"/>
<reference evidence="1" key="1">
    <citation type="submission" date="2023-10" db="EMBL/GenBank/DDBJ databases">
        <title>Genome assembly of Pristionchus species.</title>
        <authorList>
            <person name="Yoshida K."/>
            <person name="Sommer R.J."/>
        </authorList>
    </citation>
    <scope>NUCLEOTIDE SEQUENCE</scope>
    <source>
        <strain evidence="1">RS0144</strain>
    </source>
</reference>
<organism evidence="1 2">
    <name type="scientific">Pristionchus entomophagus</name>
    <dbReference type="NCBI Taxonomy" id="358040"/>
    <lineage>
        <taxon>Eukaryota</taxon>
        <taxon>Metazoa</taxon>
        <taxon>Ecdysozoa</taxon>
        <taxon>Nematoda</taxon>
        <taxon>Chromadorea</taxon>
        <taxon>Rhabditida</taxon>
        <taxon>Rhabditina</taxon>
        <taxon>Diplogasteromorpha</taxon>
        <taxon>Diplogasteroidea</taxon>
        <taxon>Neodiplogasteridae</taxon>
        <taxon>Pristionchus</taxon>
    </lineage>
</organism>
<evidence type="ECO:0000313" key="1">
    <source>
        <dbReference type="EMBL" id="GMS81167.1"/>
    </source>
</evidence>
<gene>
    <name evidence="1" type="ORF">PENTCL1PPCAC_3342</name>
</gene>
<proteinExistence type="predicted"/>
<name>A0AAV5SEZ3_9BILA</name>
<accession>A0AAV5SEZ3</accession>
<sequence length="77" mass="8313">IKAITNSETCTIEGLSDISSFPKGDQYDIEPVDFSYPILKCPAGFALSAGIPDEMPFPIPGNEISCENNAWQAQFDG</sequence>
<evidence type="ECO:0000313" key="2">
    <source>
        <dbReference type="Proteomes" id="UP001432027"/>
    </source>
</evidence>
<feature type="non-terminal residue" evidence="1">
    <location>
        <position position="1"/>
    </location>
</feature>
<protein>
    <submittedName>
        <fullName evidence="1">Uncharacterized protein</fullName>
    </submittedName>
</protein>
<keyword evidence="2" id="KW-1185">Reference proteome</keyword>